<dbReference type="Pfam" id="PF07738">
    <property type="entry name" value="Sad1_UNC"/>
    <property type="match status" value="1"/>
</dbReference>
<name>A0A068S2C4_9FUNG</name>
<feature type="domain" description="SUN" evidence="13">
    <location>
        <begin position="301"/>
        <end position="476"/>
    </location>
</feature>
<comment type="similarity">
    <text evidence="8">Belongs to the SLP1 family.</text>
</comment>
<sequence length="998" mass="111900">MATDYHMQQDKCFVIKWDQRINFFKGSSLYHFFATFQGDMRLITLCLLALYPLYTTGTLIPFTLSSTSSFSRSKRPSPTHHSNDQCLRFHETDLLRDMCPAFQQSDLDSFQALFPDVSILSGLGHDADFNLLYGSHSSDTPVTHSMHDRYKDTTTFYGDYTSSSSPAAVSDGDSGSSSSGDGMSATSMPDAISLHEHQPSSGPSTFRHDTTSLSSSSGGTDKDGPLFSYREWHQLHLPKENEQRRPIKRKPGAKPGLVNGGRQMIDSVDGVFADDFGSMFEAHQGHPPANVYNENEYIEPSGSPAVSNTGTNGNSGGGNHANNRFADIPVQSLKERFNYASIDCAATVRGANKEAKGAQSILYESKDQYMLNKCSANKYVIINLCEEILIDTIVLANFEFFSSTFKDFRVYVADRYPTNDWKLLGQWQARNTRDLQVFKVTNRIGWFDNIKIEFLTHYGHEYYCPLSLVRVHGMYMWEYYNLIESRGLAGDTDEDALIEKYLWPSEVRDEIIHPRIDVANDTAPMPESKEEDRKQLPIIPPIPDDQIYIVPEPPQRELTGTASIIMEGGTTTMTTPTTTKTSTTTTASTSVPTIPSFTEIAMSSNSISAIPSEPSMIVDEGGGGTTNEQVERDDSKDTDGLHMEDYRDNGDMCMILPRTLKETTQRHDQPKPTFHHPTTTSFVGPLPSNQAEETATAAISRIIPVPKMPHKDGNSQSESIYKTIMKRLNALEVNATLSQRYLDEQNRMLNDVLRNMEQRHQDQLIMLLGRLNDTASSRIESMRYRYEQLYDELRYQSERTTKEMTVKMALLADQIAFERRVSMAQLAVVITLFVFVALSRGTLSILSPIMEAQAQERKRRESADHPTTTTTATTTMLPIAPKPALPSPTPPLPEKKENMTLNDIPTISSPSVDEEEEERRRIRQVATISAAEDHHRRSFSEGGEGGTLMRSWSDMGVSSAESFSPTTEESRDELSELLQRRKPSNDAVVPQHDDLDTR</sequence>
<dbReference type="STRING" id="1263082.A0A068S2C4"/>
<reference evidence="14" key="1">
    <citation type="submission" date="2013-08" db="EMBL/GenBank/DDBJ databases">
        <title>Gene expansion shapes genome architecture in the human pathogen Lichtheimia corymbifera: an evolutionary genomics analysis in the ancient terrestrial Mucorales (Mucoromycotina).</title>
        <authorList>
            <person name="Schwartze V.U."/>
            <person name="Winter S."/>
            <person name="Shelest E."/>
            <person name="Marcet-Houben M."/>
            <person name="Horn F."/>
            <person name="Wehner S."/>
            <person name="Hoffmann K."/>
            <person name="Riege K."/>
            <person name="Sammeth M."/>
            <person name="Nowrousian M."/>
            <person name="Valiante V."/>
            <person name="Linde J."/>
            <person name="Jacobsen I.D."/>
            <person name="Marz M."/>
            <person name="Brakhage A.A."/>
            <person name="Gabaldon T."/>
            <person name="Bocker S."/>
            <person name="Voigt K."/>
        </authorList>
    </citation>
    <scope>NUCLEOTIDE SEQUENCE [LARGE SCALE GENOMIC DNA]</scope>
    <source>
        <strain evidence="14">FSU 9682</strain>
    </source>
</reference>
<dbReference type="EMBL" id="CBTN010000035">
    <property type="protein sequence ID" value="CDH56135.1"/>
    <property type="molecule type" value="Genomic_DNA"/>
</dbReference>
<dbReference type="OrthoDB" id="266334at2759"/>
<evidence type="ECO:0000256" key="7">
    <source>
        <dbReference type="ARBA" id="ARBA00023180"/>
    </source>
</evidence>
<feature type="region of interest" description="Disordered" evidence="11">
    <location>
        <begin position="300"/>
        <end position="323"/>
    </location>
</feature>
<feature type="compositionally biased region" description="Low complexity" evidence="11">
    <location>
        <begin position="570"/>
        <end position="591"/>
    </location>
</feature>
<keyword evidence="3" id="KW-0732">Signal</keyword>
<evidence type="ECO:0000256" key="1">
    <source>
        <dbReference type="ARBA" id="ARBA00004115"/>
    </source>
</evidence>
<feature type="compositionally biased region" description="Polar residues" evidence="11">
    <location>
        <begin position="676"/>
        <end position="686"/>
    </location>
</feature>
<evidence type="ECO:0000259" key="13">
    <source>
        <dbReference type="PROSITE" id="PS51469"/>
    </source>
</evidence>
<feature type="region of interest" description="Disordered" evidence="11">
    <location>
        <begin position="569"/>
        <end position="591"/>
    </location>
</feature>
<keyword evidence="15" id="KW-1185">Reference proteome</keyword>
<evidence type="ECO:0000256" key="12">
    <source>
        <dbReference type="SAM" id="Phobius"/>
    </source>
</evidence>
<dbReference type="GO" id="GO:0034975">
    <property type="term" value="P:protein folding in endoplasmic reticulum"/>
    <property type="evidence" value="ECO:0007669"/>
    <property type="project" value="TreeGrafter"/>
</dbReference>
<dbReference type="InterPro" id="IPR012919">
    <property type="entry name" value="SUN_dom"/>
</dbReference>
<dbReference type="GO" id="GO:0005789">
    <property type="term" value="C:endoplasmic reticulum membrane"/>
    <property type="evidence" value="ECO:0007669"/>
    <property type="project" value="UniProtKB-SubCell"/>
</dbReference>
<evidence type="ECO:0000256" key="2">
    <source>
        <dbReference type="ARBA" id="ARBA00022692"/>
    </source>
</evidence>
<feature type="region of interest" description="Disordered" evidence="11">
    <location>
        <begin position="621"/>
        <end position="647"/>
    </location>
</feature>
<evidence type="ECO:0000256" key="11">
    <source>
        <dbReference type="SAM" id="MobiDB-lite"/>
    </source>
</evidence>
<evidence type="ECO:0000256" key="3">
    <source>
        <dbReference type="ARBA" id="ARBA00022729"/>
    </source>
</evidence>
<feature type="compositionally biased region" description="Pro residues" evidence="11">
    <location>
        <begin position="880"/>
        <end position="892"/>
    </location>
</feature>
<feature type="compositionally biased region" description="Low complexity" evidence="11">
    <location>
        <begin position="867"/>
        <end position="879"/>
    </location>
</feature>
<evidence type="ECO:0000256" key="10">
    <source>
        <dbReference type="ARBA" id="ARBA00075366"/>
    </source>
</evidence>
<keyword evidence="5 12" id="KW-1133">Transmembrane helix</keyword>
<evidence type="ECO:0000313" key="14">
    <source>
        <dbReference type="EMBL" id="CDH56135.1"/>
    </source>
</evidence>
<keyword evidence="6 12" id="KW-0472">Membrane</keyword>
<feature type="region of interest" description="Disordered" evidence="11">
    <location>
        <begin position="520"/>
        <end position="548"/>
    </location>
</feature>
<feature type="transmembrane region" description="Helical" evidence="12">
    <location>
        <begin position="42"/>
        <end position="64"/>
    </location>
</feature>
<evidence type="ECO:0000256" key="6">
    <source>
        <dbReference type="ARBA" id="ARBA00023136"/>
    </source>
</evidence>
<gene>
    <name evidence="14" type="ORF">LCOR_07218.1</name>
</gene>
<dbReference type="Gene3D" id="2.60.120.260">
    <property type="entry name" value="Galactose-binding domain-like"/>
    <property type="match status" value="1"/>
</dbReference>
<feature type="region of interest" description="Disordered" evidence="11">
    <location>
        <begin position="161"/>
        <end position="262"/>
    </location>
</feature>
<dbReference type="InterPro" id="IPR045120">
    <property type="entry name" value="Suco/Slp1-like"/>
</dbReference>
<dbReference type="PANTHER" id="PTHR12953:SF0">
    <property type="entry name" value="SUN DOMAIN-CONTAINING OSSIFICATION FACTOR"/>
    <property type="match status" value="1"/>
</dbReference>
<comment type="subunit">
    <text evidence="9">Interacts with EMP65.</text>
</comment>
<accession>A0A068S2C4</accession>
<feature type="compositionally biased region" description="Low complexity" evidence="11">
    <location>
        <begin position="162"/>
        <end position="187"/>
    </location>
</feature>
<keyword evidence="7" id="KW-0325">Glycoprotein</keyword>
<evidence type="ECO:0000256" key="9">
    <source>
        <dbReference type="ARBA" id="ARBA00064635"/>
    </source>
</evidence>
<feature type="region of interest" description="Disordered" evidence="11">
    <location>
        <begin position="856"/>
        <end position="998"/>
    </location>
</feature>
<dbReference type="Proteomes" id="UP000027586">
    <property type="component" value="Unassembled WGS sequence"/>
</dbReference>
<dbReference type="PROSITE" id="PS51469">
    <property type="entry name" value="SUN"/>
    <property type="match status" value="1"/>
</dbReference>
<keyword evidence="2 12" id="KW-0812">Transmembrane</keyword>
<comment type="caution">
    <text evidence="14">The sequence shown here is derived from an EMBL/GenBank/DDBJ whole genome shotgun (WGS) entry which is preliminary data.</text>
</comment>
<dbReference type="AlphaFoldDB" id="A0A068S2C4"/>
<protein>
    <recommendedName>
        <fullName evidence="10">SUN-like protein 1</fullName>
    </recommendedName>
</protein>
<evidence type="ECO:0000256" key="8">
    <source>
        <dbReference type="ARBA" id="ARBA00061226"/>
    </source>
</evidence>
<feature type="compositionally biased region" description="Polar residues" evidence="11">
    <location>
        <begin position="899"/>
        <end position="911"/>
    </location>
</feature>
<evidence type="ECO:0000313" key="15">
    <source>
        <dbReference type="Proteomes" id="UP000027586"/>
    </source>
</evidence>
<keyword evidence="4" id="KW-0256">Endoplasmic reticulum</keyword>
<dbReference type="FunFam" id="2.60.120.260:FF:000099">
    <property type="entry name" value="Uncharacterized protein, isoform C"/>
    <property type="match status" value="1"/>
</dbReference>
<feature type="region of interest" description="Disordered" evidence="11">
    <location>
        <begin position="665"/>
        <end position="686"/>
    </location>
</feature>
<organism evidence="14 15">
    <name type="scientific">Lichtheimia corymbifera JMRC:FSU:9682</name>
    <dbReference type="NCBI Taxonomy" id="1263082"/>
    <lineage>
        <taxon>Eukaryota</taxon>
        <taxon>Fungi</taxon>
        <taxon>Fungi incertae sedis</taxon>
        <taxon>Mucoromycota</taxon>
        <taxon>Mucoromycotina</taxon>
        <taxon>Mucoromycetes</taxon>
        <taxon>Mucorales</taxon>
        <taxon>Lichtheimiaceae</taxon>
        <taxon>Lichtheimia</taxon>
    </lineage>
</organism>
<evidence type="ECO:0000256" key="4">
    <source>
        <dbReference type="ARBA" id="ARBA00022824"/>
    </source>
</evidence>
<comment type="subcellular location">
    <subcellularLocation>
        <location evidence="1">Endoplasmic reticulum membrane</location>
        <topology evidence="1">Single-pass type I membrane protein</topology>
    </subcellularLocation>
</comment>
<proteinExistence type="inferred from homology"/>
<feature type="compositionally biased region" description="Basic and acidic residues" evidence="11">
    <location>
        <begin position="629"/>
        <end position="647"/>
    </location>
</feature>
<evidence type="ECO:0000256" key="5">
    <source>
        <dbReference type="ARBA" id="ARBA00022989"/>
    </source>
</evidence>
<dbReference type="VEuPathDB" id="FungiDB:LCOR_07218.1"/>
<dbReference type="PANTHER" id="PTHR12953">
    <property type="entry name" value="MEMBRANE PROTEIN CH1 RELATED"/>
    <property type="match status" value="1"/>
</dbReference>
<feature type="compositionally biased region" description="Basic and acidic residues" evidence="11">
    <location>
        <begin position="220"/>
        <end position="245"/>
    </location>
</feature>